<evidence type="ECO:0000259" key="8">
    <source>
        <dbReference type="PROSITE" id="PS50862"/>
    </source>
</evidence>
<dbReference type="NCBIfam" id="TIGR00457">
    <property type="entry name" value="asnS"/>
    <property type="match status" value="1"/>
</dbReference>
<dbReference type="RefSeq" id="WP_279298388.1">
    <property type="nucleotide sequence ID" value="NZ_JAOTIF010000016.1"/>
</dbReference>
<dbReference type="InterPro" id="IPR045864">
    <property type="entry name" value="aa-tRNA-synth_II/BPL/LPL"/>
</dbReference>
<dbReference type="PRINTS" id="PR01042">
    <property type="entry name" value="TRNASYNTHASP"/>
</dbReference>
<dbReference type="GO" id="GO:0004816">
    <property type="term" value="F:asparagine-tRNA ligase activity"/>
    <property type="evidence" value="ECO:0007669"/>
    <property type="project" value="UniProtKB-UniRule"/>
</dbReference>
<dbReference type="Pfam" id="PF00152">
    <property type="entry name" value="tRNA-synt_2"/>
    <property type="match status" value="1"/>
</dbReference>
<evidence type="ECO:0000313" key="10">
    <source>
        <dbReference type="Proteomes" id="UP001155483"/>
    </source>
</evidence>
<dbReference type="PANTHER" id="PTHR22594">
    <property type="entry name" value="ASPARTYL/LYSYL-TRNA SYNTHETASE"/>
    <property type="match status" value="1"/>
</dbReference>
<proteinExistence type="inferred from homology"/>
<comment type="caution">
    <text evidence="9">The sequence shown here is derived from an EMBL/GenBank/DDBJ whole genome shotgun (WGS) entry which is preliminary data.</text>
</comment>
<name>A0A9X2XPI1_9BACT</name>
<gene>
    <name evidence="7 9" type="primary">asnS</name>
    <name evidence="9" type="ORF">OCK74_17645</name>
</gene>
<dbReference type="FunFam" id="3.30.930.10:FF:000016">
    <property type="entry name" value="Asparagine--tRNA ligase"/>
    <property type="match status" value="1"/>
</dbReference>
<dbReference type="GO" id="GO:0005737">
    <property type="term" value="C:cytoplasm"/>
    <property type="evidence" value="ECO:0007669"/>
    <property type="project" value="UniProtKB-SubCell"/>
</dbReference>
<dbReference type="CDD" id="cd04318">
    <property type="entry name" value="EcAsnRS_like_N"/>
    <property type="match status" value="1"/>
</dbReference>
<dbReference type="HAMAP" id="MF_00534">
    <property type="entry name" value="Asn_tRNA_synth"/>
    <property type="match status" value="1"/>
</dbReference>
<evidence type="ECO:0000256" key="3">
    <source>
        <dbReference type="ARBA" id="ARBA00022741"/>
    </source>
</evidence>
<keyword evidence="2 7" id="KW-0436">Ligase</keyword>
<dbReference type="InterPro" id="IPR012340">
    <property type="entry name" value="NA-bd_OB-fold"/>
</dbReference>
<keyword evidence="6 7" id="KW-0030">Aminoacyl-tRNA synthetase</keyword>
<evidence type="ECO:0000256" key="1">
    <source>
        <dbReference type="ARBA" id="ARBA00008226"/>
    </source>
</evidence>
<evidence type="ECO:0000256" key="2">
    <source>
        <dbReference type="ARBA" id="ARBA00022598"/>
    </source>
</evidence>
<dbReference type="Gene3D" id="2.40.50.140">
    <property type="entry name" value="Nucleic acid-binding proteins"/>
    <property type="match status" value="1"/>
</dbReference>
<dbReference type="SUPFAM" id="SSF55681">
    <property type="entry name" value="Class II aaRS and biotin synthetases"/>
    <property type="match status" value="1"/>
</dbReference>
<keyword evidence="5 7" id="KW-0648">Protein biosynthesis</keyword>
<dbReference type="Proteomes" id="UP001155483">
    <property type="component" value="Unassembled WGS sequence"/>
</dbReference>
<dbReference type="InterPro" id="IPR002312">
    <property type="entry name" value="Asp/Asn-tRNA-synth_IIb"/>
</dbReference>
<reference evidence="9" key="1">
    <citation type="submission" date="2022-09" db="EMBL/GenBank/DDBJ databases">
        <authorList>
            <person name="Yuan C."/>
            <person name="Ke Z."/>
        </authorList>
    </citation>
    <scope>NUCLEOTIDE SEQUENCE</scope>
    <source>
        <strain evidence="9">LB-8</strain>
    </source>
</reference>
<reference evidence="9" key="2">
    <citation type="submission" date="2023-04" db="EMBL/GenBank/DDBJ databases">
        <title>Paracnuella aquatica gen. nov., sp. nov., a member of the family Chitinophagaceae isolated from a hot spring.</title>
        <authorList>
            <person name="Wang C."/>
        </authorList>
    </citation>
    <scope>NUCLEOTIDE SEQUENCE</scope>
    <source>
        <strain evidence="9">LB-8</strain>
    </source>
</reference>
<dbReference type="InterPro" id="IPR004522">
    <property type="entry name" value="Asn-tRNA-ligase"/>
</dbReference>
<dbReference type="AlphaFoldDB" id="A0A9X2XPI1"/>
<organism evidence="9 10">
    <name type="scientific">Paraflavisolibacter caeni</name>
    <dbReference type="NCBI Taxonomy" id="2982496"/>
    <lineage>
        <taxon>Bacteria</taxon>
        <taxon>Pseudomonadati</taxon>
        <taxon>Bacteroidota</taxon>
        <taxon>Chitinophagia</taxon>
        <taxon>Chitinophagales</taxon>
        <taxon>Chitinophagaceae</taxon>
        <taxon>Paraflavisolibacter</taxon>
    </lineage>
</organism>
<keyword evidence="7" id="KW-0963">Cytoplasm</keyword>
<evidence type="ECO:0000256" key="6">
    <source>
        <dbReference type="ARBA" id="ARBA00023146"/>
    </source>
</evidence>
<evidence type="ECO:0000256" key="4">
    <source>
        <dbReference type="ARBA" id="ARBA00022840"/>
    </source>
</evidence>
<feature type="domain" description="Aminoacyl-transfer RNA synthetases class-II family profile" evidence="8">
    <location>
        <begin position="133"/>
        <end position="470"/>
    </location>
</feature>
<dbReference type="CDD" id="cd00776">
    <property type="entry name" value="AsxRS_core"/>
    <property type="match status" value="1"/>
</dbReference>
<dbReference type="EMBL" id="JAOTIF010000016">
    <property type="protein sequence ID" value="MCU7550949.1"/>
    <property type="molecule type" value="Genomic_DNA"/>
</dbReference>
<dbReference type="PANTHER" id="PTHR22594:SF34">
    <property type="entry name" value="ASPARAGINE--TRNA LIGASE, MITOCHONDRIAL-RELATED"/>
    <property type="match status" value="1"/>
</dbReference>
<dbReference type="InterPro" id="IPR004364">
    <property type="entry name" value="Aa-tRNA-synt_II"/>
</dbReference>
<dbReference type="GO" id="GO:0003676">
    <property type="term" value="F:nucleic acid binding"/>
    <property type="evidence" value="ECO:0007669"/>
    <property type="project" value="InterPro"/>
</dbReference>
<comment type="catalytic activity">
    <reaction evidence="7">
        <text>tRNA(Asn) + L-asparagine + ATP = L-asparaginyl-tRNA(Asn) + AMP + diphosphate + H(+)</text>
        <dbReference type="Rhea" id="RHEA:11180"/>
        <dbReference type="Rhea" id="RHEA-COMP:9659"/>
        <dbReference type="Rhea" id="RHEA-COMP:9674"/>
        <dbReference type="ChEBI" id="CHEBI:15378"/>
        <dbReference type="ChEBI" id="CHEBI:30616"/>
        <dbReference type="ChEBI" id="CHEBI:33019"/>
        <dbReference type="ChEBI" id="CHEBI:58048"/>
        <dbReference type="ChEBI" id="CHEBI:78442"/>
        <dbReference type="ChEBI" id="CHEBI:78515"/>
        <dbReference type="ChEBI" id="CHEBI:456215"/>
        <dbReference type="EC" id="6.1.1.22"/>
    </reaction>
</comment>
<comment type="similarity">
    <text evidence="1 7">Belongs to the class-II aminoacyl-tRNA synthetase family.</text>
</comment>
<dbReference type="NCBIfam" id="NF003037">
    <property type="entry name" value="PRK03932.1"/>
    <property type="match status" value="1"/>
</dbReference>
<keyword evidence="3 7" id="KW-0547">Nucleotide-binding</keyword>
<dbReference type="GO" id="GO:0005524">
    <property type="term" value="F:ATP binding"/>
    <property type="evidence" value="ECO:0007669"/>
    <property type="project" value="UniProtKB-UniRule"/>
</dbReference>
<evidence type="ECO:0000256" key="5">
    <source>
        <dbReference type="ARBA" id="ARBA00022917"/>
    </source>
</evidence>
<dbReference type="EC" id="6.1.1.22" evidence="7"/>
<protein>
    <recommendedName>
        <fullName evidence="7">Asparagine--tRNA ligase</fullName>
        <ecNumber evidence="7">6.1.1.22</ecNumber>
    </recommendedName>
    <alternativeName>
        <fullName evidence="7">Asparaginyl-tRNA synthetase</fullName>
        <shortName evidence="7">AsnRS</shortName>
    </alternativeName>
</protein>
<dbReference type="GO" id="GO:0006421">
    <property type="term" value="P:asparaginyl-tRNA aminoacylation"/>
    <property type="evidence" value="ECO:0007669"/>
    <property type="project" value="UniProtKB-UniRule"/>
</dbReference>
<dbReference type="InterPro" id="IPR004365">
    <property type="entry name" value="NA-bd_OB_tRNA"/>
</dbReference>
<comment type="subunit">
    <text evidence="7">Homodimer.</text>
</comment>
<dbReference type="InterPro" id="IPR006195">
    <property type="entry name" value="aa-tRNA-synth_II"/>
</dbReference>
<accession>A0A9X2XPI1</accession>
<keyword evidence="10" id="KW-1185">Reference proteome</keyword>
<dbReference type="SUPFAM" id="SSF50249">
    <property type="entry name" value="Nucleic acid-binding proteins"/>
    <property type="match status" value="1"/>
</dbReference>
<sequence>MFNKRIKIKELLNSEPQEQQETVMGWVRTFRNNQFIALNDGSTNNNLQVVLELGKFDEDLLKRITTSASLKVTGTVIPSLGKGQKLELKADTVEILGDSDAEKYPLQPKKHSLEFLREKAHLRFRTNTFGAIFRIRHSLAFAIHKFFNDKGFVYLHTPIVTASDAEGAGEMFRVTTLPFDNPPRLDDGSVDFTEDFFGRSTNLTVSGQLEGELGATAFGEIYTFGPTFRAENSNTARHLAEFWMIEPEMAFCDLEDNMNLAEEFIQYIIRYAMDHNADDLEFLRQRLLDEEKQKPQAERSELDLIQKLQFVTENKFERITYTEAIDILLQSPAYKKKKFQYEVKWGIDMQSEHERYLVEKHFKKPVIVTNYPKEIKAFYMRQNEDGKTVAAMDILAPGIGEIVGGSQREERMDKLTERMKEMHIPAEELWWYLDTRRFGTVPHAGFGLGFERMVQFVTGMGNIRDVIAFPRTPKNAEF</sequence>
<comment type="subcellular location">
    <subcellularLocation>
        <location evidence="7">Cytoplasm</location>
    </subcellularLocation>
</comment>
<dbReference type="PROSITE" id="PS50862">
    <property type="entry name" value="AA_TRNA_LIGASE_II"/>
    <property type="match status" value="1"/>
</dbReference>
<evidence type="ECO:0000313" key="9">
    <source>
        <dbReference type="EMBL" id="MCU7550949.1"/>
    </source>
</evidence>
<evidence type="ECO:0000256" key="7">
    <source>
        <dbReference type="HAMAP-Rule" id="MF_00534"/>
    </source>
</evidence>
<dbReference type="Gene3D" id="3.30.930.10">
    <property type="entry name" value="Bira Bifunctional Protein, Domain 2"/>
    <property type="match status" value="1"/>
</dbReference>
<keyword evidence="4 7" id="KW-0067">ATP-binding</keyword>
<dbReference type="Pfam" id="PF01336">
    <property type="entry name" value="tRNA_anti-codon"/>
    <property type="match status" value="1"/>
</dbReference>